<dbReference type="EMBL" id="CP017708">
    <property type="protein sequence ID" value="AOY81014.1"/>
    <property type="molecule type" value="Genomic_DNA"/>
</dbReference>
<dbReference type="Proteomes" id="UP000176944">
    <property type="component" value="Chromosome"/>
</dbReference>
<protein>
    <submittedName>
        <fullName evidence="2">PEP-CTERM sorting domain-containing protein</fullName>
    </submittedName>
</protein>
<name>A0A1D9G0H7_MOOP1</name>
<accession>A0A1D9G0H7</accession>
<gene>
    <name evidence="2" type="ORF">BJP36_15005</name>
</gene>
<keyword evidence="1" id="KW-0732">Signal</keyword>
<dbReference type="AlphaFoldDB" id="A0A1D9G0H7"/>
<proteinExistence type="predicted"/>
<feature type="signal peptide" evidence="1">
    <location>
        <begin position="1"/>
        <end position="33"/>
    </location>
</feature>
<reference evidence="3" key="1">
    <citation type="submission" date="2016-10" db="EMBL/GenBank/DDBJ databases">
        <title>Comparative genomics uncovers the prolific and rare metabolic potential of the cyanobacterial genus Moorea.</title>
        <authorList>
            <person name="Leao T."/>
            <person name="Castelao G."/>
            <person name="Korobeynikov A."/>
            <person name="Monroe E.A."/>
            <person name="Podell S."/>
            <person name="Glukhov E."/>
            <person name="Allen E."/>
            <person name="Gerwick W.H."/>
            <person name="Gerwick L."/>
        </authorList>
    </citation>
    <scope>NUCLEOTIDE SEQUENCE [LARGE SCALE GENOMIC DNA]</scope>
    <source>
        <strain evidence="3">JHB</strain>
    </source>
</reference>
<evidence type="ECO:0000256" key="1">
    <source>
        <dbReference type="SAM" id="SignalP"/>
    </source>
</evidence>
<evidence type="ECO:0000313" key="3">
    <source>
        <dbReference type="Proteomes" id="UP000176944"/>
    </source>
</evidence>
<dbReference type="InterPro" id="IPR026374">
    <property type="entry name" value="Cyano_PEP"/>
</dbReference>
<dbReference type="NCBIfam" id="TIGR04155">
    <property type="entry name" value="cyano_PEP"/>
    <property type="match status" value="1"/>
</dbReference>
<sequence>MSTSSAFNKLSMATGAAFVALSFTAIQAGSAQAAILDFDEPGLSPGQKVTNQEVQGVRLGVFDQGTTGGQPRDLMIYNSACGGAASHCTGEDDDLFKPRLGNTLIISEDNDSSDPDDSAFGGTFTFDFGKSVFVDELTLLDIEASDPVRVTTFSESGNQEFNFFGRGNNLISSFSGFGNDRVNRLNVTVVNSAAVGAVSYNRFQSPPDFETPPNFETPPYFETPPDVPGAPEPLTVFGSVTALGFGGWLKKKHARKDNKANPKA</sequence>
<feature type="chain" id="PRO_5009441700" evidence="1">
    <location>
        <begin position="34"/>
        <end position="264"/>
    </location>
</feature>
<evidence type="ECO:0000313" key="2">
    <source>
        <dbReference type="EMBL" id="AOY81014.1"/>
    </source>
</evidence>
<organism evidence="2 3">
    <name type="scientific">Moorena producens (strain JHB)</name>
    <dbReference type="NCBI Taxonomy" id="1454205"/>
    <lineage>
        <taxon>Bacteria</taxon>
        <taxon>Bacillati</taxon>
        <taxon>Cyanobacteriota</taxon>
        <taxon>Cyanophyceae</taxon>
        <taxon>Coleofasciculales</taxon>
        <taxon>Coleofasciculaceae</taxon>
        <taxon>Moorena</taxon>
    </lineage>
</organism>